<feature type="transmembrane region" description="Helical" evidence="2">
    <location>
        <begin position="398"/>
        <end position="421"/>
    </location>
</feature>
<feature type="compositionally biased region" description="Polar residues" evidence="1">
    <location>
        <begin position="774"/>
        <end position="783"/>
    </location>
</feature>
<sequence length="783" mass="82646">MPLPQPPVALDNVCSAIFNNTLYTYSENAFQALELIPGGNWTQLPQGEKVSGGVCVGSTPGDPRVAGFYVIGGKSANKEYQGLQKFTYAEGKWATIVPETAVTQDRLWHGATYLTASDTILMYAGAQDGSKNPSTQTFTIGASAPYTVVSYQSAAPPTINPIILPWSATQAALVGGSADNKQVFLFSPESTWIDSGASLAEPIGKDITQVQAVIVPGDDASRHLYTFDMTVSPNAVSRTVLMDGAGQPVQNSPRLVTRAEEDNDGGALTVNDWPKYNSTLAPTATRTNYGLAQDQDHMVVIAGGSKDDVLCIFDARKNVWQNATAMLEEQQVFSALATPTSSSSSSSTSTSQTSTSSSALSTTASTTAVPTIAATPTETTTPTPVAAATGKSGSNTNAILGAVFGATFGVAVILGLIYWCLMRQRARRAHLEAGHARRSSGLSSVEKDSIIYANDSMARGLSGAGTFRGHQQQNSANSFSSMAILMGKVTSRSHQQQQTPSLKRNPSDQTKRSSTSSIRNKAFKSTISKPIPQMSETVTSLGNSPRLPPSDIGDEKGVAFAADAAEPRTRTLTGGGAATEKDGETRRSSGWNKYWSGGPSLSMLGFGNGNGNSANRKSGSGLTPNSKRMTNDSDASSEYSNVSAHRITQDSATVPPLKIYEPRASFSQVNRGSPTIASYSSNIKEGMAGQIERPVSAVSSLSGYSSGIPASVHEAWDPTSMQKPWGTNRAPSSVYSKYTTYSTPLAPSRQTQNQPQLPSGVSRPPELDKPAISSDMSWLNLGN</sequence>
<keyword evidence="2" id="KW-0812">Transmembrane</keyword>
<protein>
    <recommendedName>
        <fullName evidence="5">Pre-mRNA splicing factor CLF1</fullName>
    </recommendedName>
</protein>
<evidence type="ECO:0000256" key="1">
    <source>
        <dbReference type="SAM" id="MobiDB-lite"/>
    </source>
</evidence>
<dbReference type="AlphaFoldDB" id="A0A420XYZ1"/>
<dbReference type="InterPro" id="IPR015915">
    <property type="entry name" value="Kelch-typ_b-propeller"/>
</dbReference>
<feature type="region of interest" description="Disordered" evidence="1">
    <location>
        <begin position="339"/>
        <end position="391"/>
    </location>
</feature>
<feature type="region of interest" description="Disordered" evidence="1">
    <location>
        <begin position="741"/>
        <end position="783"/>
    </location>
</feature>
<feature type="region of interest" description="Disordered" evidence="1">
    <location>
        <begin position="490"/>
        <end position="648"/>
    </location>
</feature>
<keyword evidence="2" id="KW-1133">Transmembrane helix</keyword>
<accession>A0A420XYZ1</accession>
<feature type="compositionally biased region" description="Polar residues" evidence="1">
    <location>
        <begin position="611"/>
        <end position="643"/>
    </location>
</feature>
<name>A0A420XYZ1_9PEZI</name>
<evidence type="ECO:0000313" key="3">
    <source>
        <dbReference type="EMBL" id="RKU40668.1"/>
    </source>
</evidence>
<feature type="compositionally biased region" description="Polar residues" evidence="1">
    <location>
        <begin position="490"/>
        <end position="504"/>
    </location>
</feature>
<dbReference type="OrthoDB" id="5352000at2759"/>
<evidence type="ECO:0000313" key="4">
    <source>
        <dbReference type="Proteomes" id="UP000275385"/>
    </source>
</evidence>
<evidence type="ECO:0008006" key="5">
    <source>
        <dbReference type="Google" id="ProtNLM"/>
    </source>
</evidence>
<keyword evidence="4" id="KW-1185">Reference proteome</keyword>
<feature type="compositionally biased region" description="Low complexity" evidence="1">
    <location>
        <begin position="339"/>
        <end position="389"/>
    </location>
</feature>
<feature type="compositionally biased region" description="Polar residues" evidence="1">
    <location>
        <begin position="748"/>
        <end position="759"/>
    </location>
</feature>
<organism evidence="3 4">
    <name type="scientific">Coniochaeta pulveracea</name>
    <dbReference type="NCBI Taxonomy" id="177199"/>
    <lineage>
        <taxon>Eukaryota</taxon>
        <taxon>Fungi</taxon>
        <taxon>Dikarya</taxon>
        <taxon>Ascomycota</taxon>
        <taxon>Pezizomycotina</taxon>
        <taxon>Sordariomycetes</taxon>
        <taxon>Sordariomycetidae</taxon>
        <taxon>Coniochaetales</taxon>
        <taxon>Coniochaetaceae</taxon>
        <taxon>Coniochaeta</taxon>
    </lineage>
</organism>
<dbReference type="Proteomes" id="UP000275385">
    <property type="component" value="Unassembled WGS sequence"/>
</dbReference>
<gene>
    <name evidence="3" type="ORF">DL546_002713</name>
</gene>
<keyword evidence="2" id="KW-0472">Membrane</keyword>
<dbReference type="Gene3D" id="2.120.10.80">
    <property type="entry name" value="Kelch-type beta propeller"/>
    <property type="match status" value="1"/>
</dbReference>
<dbReference type="EMBL" id="QVQW01000095">
    <property type="protein sequence ID" value="RKU40668.1"/>
    <property type="molecule type" value="Genomic_DNA"/>
</dbReference>
<dbReference type="STRING" id="177199.A0A420XYZ1"/>
<reference evidence="3 4" key="1">
    <citation type="submission" date="2018-08" db="EMBL/GenBank/DDBJ databases">
        <title>Draft genome of the lignicolous fungus Coniochaeta pulveracea.</title>
        <authorList>
            <person name="Borstlap C.J."/>
            <person name="De Witt R.N."/>
            <person name="Botha A."/>
            <person name="Volschenk H."/>
        </authorList>
    </citation>
    <scope>NUCLEOTIDE SEQUENCE [LARGE SCALE GENOMIC DNA]</scope>
    <source>
        <strain evidence="3 4">CAB683</strain>
    </source>
</reference>
<dbReference type="SUPFAM" id="SSF117281">
    <property type="entry name" value="Kelch motif"/>
    <property type="match status" value="1"/>
</dbReference>
<comment type="caution">
    <text evidence="3">The sequence shown here is derived from an EMBL/GenBank/DDBJ whole genome shotgun (WGS) entry which is preliminary data.</text>
</comment>
<proteinExistence type="predicted"/>
<evidence type="ECO:0000256" key="2">
    <source>
        <dbReference type="SAM" id="Phobius"/>
    </source>
</evidence>
<feature type="compositionally biased region" description="Polar residues" evidence="1">
    <location>
        <begin position="512"/>
        <end position="543"/>
    </location>
</feature>